<reference evidence="3" key="1">
    <citation type="submission" date="2023-03" db="EMBL/GenBank/DDBJ databases">
        <title>Actinorhabdospora filicis NBRC 111898.</title>
        <authorList>
            <person name="Ichikawa N."/>
            <person name="Sato H."/>
            <person name="Tonouchi N."/>
        </authorList>
    </citation>
    <scope>NUCLEOTIDE SEQUENCE</scope>
    <source>
        <strain evidence="3">NBRC 111898</strain>
    </source>
</reference>
<dbReference type="AlphaFoldDB" id="A0A9W6WAQ3"/>
<organism evidence="3 4">
    <name type="scientific">Actinorhabdospora filicis</name>
    <dbReference type="NCBI Taxonomy" id="1785913"/>
    <lineage>
        <taxon>Bacteria</taxon>
        <taxon>Bacillati</taxon>
        <taxon>Actinomycetota</taxon>
        <taxon>Actinomycetes</taxon>
        <taxon>Micromonosporales</taxon>
        <taxon>Micromonosporaceae</taxon>
        <taxon>Actinorhabdospora</taxon>
    </lineage>
</organism>
<name>A0A9W6WAQ3_9ACTN</name>
<keyword evidence="2" id="KW-0472">Membrane</keyword>
<feature type="region of interest" description="Disordered" evidence="1">
    <location>
        <begin position="1"/>
        <end position="39"/>
    </location>
</feature>
<keyword evidence="2" id="KW-0812">Transmembrane</keyword>
<evidence type="ECO:0000256" key="2">
    <source>
        <dbReference type="SAM" id="Phobius"/>
    </source>
</evidence>
<sequence length="859" mass="87987">MAPSSLDIAAQRGDPRSTRPSVGQKARARKPWTTDRAGRARTLTMLQSAAGNAAVTRLLTKGAATGYGALGGKRELVEAPPATPTVAEATGERQGPETGRALIDEQREAVTVDARESEERIGASTAEGEDRIGEHFGGVREGLGTLLDRSEAEVRGFIDGRRNEATAASAQATASAQSLVDGTVAAAQGQGEAARQTIGAAVDGASTSLEGTVQGLTGQITGVVNRISLPDLPGVGRLRSLAAGLVNGAASTVSGGLAQVRSMLNSALQTGTRMVGALISQLGKAATSALAKSGAAIQRGVQAVANGLGRVATLVLGAVRRVVGTTILPAVNRLENRLVRNLGTARRQAVTAVRANRDESLRTLAATSTSAAATAPGAAALRGVTEGSREGNRGLLATFRERTGGILGSVFQALTAGAAQITAHVGGLLGQAQNAVAGTVGRIVAGFGQITAAVSEFAGSLLRSLTSAVGDVVGFVQGLIQDPARALTDYAGSALTAITGLPARLARNVLSGDFTVPSLGDLVGHFRPASGGPITKPRPPGGPITLPGLRLILLVLATFGAIIVYAFPQLMAVVTALVALGLTPLGALIVVGLAAILVLVALLLLLYLLWKLATSKPKPPDPEPVITHETAFTAPDGSPKSRGEVGVGEKVLFTGSASGAWTATAGTPASGTGDKFTWTAPDRAATATITLTVGAKSKSVDLKVVEPASITAHRNRTIPIGPGTAGAGMKLTFHYSPKHVSFGNVEAKEVSGPATNITGYFRKHFSDADLWHDSGDTFYPIKENNEDSAEDTASLTSPITPWEAGTFDWIIPNHFKTKTESGDGKKFTDVTQAFQMLDATGRVRIDKAGASVERSPSDP</sequence>
<keyword evidence="4" id="KW-1185">Reference proteome</keyword>
<feature type="transmembrane region" description="Helical" evidence="2">
    <location>
        <begin position="585"/>
        <end position="610"/>
    </location>
</feature>
<comment type="caution">
    <text evidence="3">The sequence shown here is derived from an EMBL/GenBank/DDBJ whole genome shotgun (WGS) entry which is preliminary data.</text>
</comment>
<proteinExistence type="predicted"/>
<dbReference type="RefSeq" id="WP_285664373.1">
    <property type="nucleotide sequence ID" value="NZ_BSTX01000002.1"/>
</dbReference>
<dbReference type="EMBL" id="BSTX01000002">
    <property type="protein sequence ID" value="GLZ79253.1"/>
    <property type="molecule type" value="Genomic_DNA"/>
</dbReference>
<evidence type="ECO:0000313" key="3">
    <source>
        <dbReference type="EMBL" id="GLZ79253.1"/>
    </source>
</evidence>
<gene>
    <name evidence="3" type="ORF">Afil01_40600</name>
</gene>
<dbReference type="Proteomes" id="UP001165079">
    <property type="component" value="Unassembled WGS sequence"/>
</dbReference>
<feature type="transmembrane region" description="Helical" evidence="2">
    <location>
        <begin position="551"/>
        <end position="579"/>
    </location>
</feature>
<feature type="region of interest" description="Disordered" evidence="1">
    <location>
        <begin position="617"/>
        <end position="644"/>
    </location>
</feature>
<evidence type="ECO:0000313" key="4">
    <source>
        <dbReference type="Proteomes" id="UP001165079"/>
    </source>
</evidence>
<accession>A0A9W6WAQ3</accession>
<protein>
    <submittedName>
        <fullName evidence="3">Uncharacterized protein</fullName>
    </submittedName>
</protein>
<keyword evidence="2" id="KW-1133">Transmembrane helix</keyword>
<evidence type="ECO:0000256" key="1">
    <source>
        <dbReference type="SAM" id="MobiDB-lite"/>
    </source>
</evidence>